<sequence>MPPAADTYGTVSASVFVHSIKPMLQLVDLLLSLSSAPFSYQMMQKKS</sequence>
<dbReference type="EMBL" id="ABXY01000023">
    <property type="protein sequence ID" value="EEB21049.1"/>
    <property type="molecule type" value="Genomic_DNA"/>
</dbReference>
<evidence type="ECO:0000313" key="1">
    <source>
        <dbReference type="EMBL" id="EEB21049.1"/>
    </source>
</evidence>
<comment type="caution">
    <text evidence="1">The sequence shown here is derived from an EMBL/GenBank/DDBJ whole genome shotgun (WGS) entry which is preliminary data.</text>
</comment>
<organism evidence="1 2">
    <name type="scientific">Bifidobacterium catenulatum DSM 16992 = JCM 1194 = LMG 11043</name>
    <dbReference type="NCBI Taxonomy" id="566552"/>
    <lineage>
        <taxon>Bacteria</taxon>
        <taxon>Bacillati</taxon>
        <taxon>Actinomycetota</taxon>
        <taxon>Actinomycetes</taxon>
        <taxon>Bifidobacteriales</taxon>
        <taxon>Bifidobacteriaceae</taxon>
        <taxon>Bifidobacterium</taxon>
    </lineage>
</organism>
<dbReference type="AlphaFoldDB" id="B6XWP6"/>
<gene>
    <name evidence="1" type="ORF">BIFCAT_01707</name>
</gene>
<accession>B6XWP6</accession>
<dbReference type="Proteomes" id="UP000003882">
    <property type="component" value="Unassembled WGS sequence"/>
</dbReference>
<reference evidence="1 2" key="2">
    <citation type="submission" date="2008-10" db="EMBL/GenBank/DDBJ databases">
        <authorList>
            <person name="Fulton L."/>
            <person name="Clifton S."/>
            <person name="Fulton B."/>
            <person name="Xu J."/>
            <person name="Minx P."/>
            <person name="Pepin K.H."/>
            <person name="Johnson M."/>
            <person name="Bhonagiri V."/>
            <person name="Nash W.E."/>
            <person name="Mardis E.R."/>
            <person name="Wilson R.K."/>
        </authorList>
    </citation>
    <scope>NUCLEOTIDE SEQUENCE [LARGE SCALE GENOMIC DNA]</scope>
    <source>
        <strain evidence="1 2">DSM 16992</strain>
    </source>
</reference>
<evidence type="ECO:0000313" key="2">
    <source>
        <dbReference type="Proteomes" id="UP000003882"/>
    </source>
</evidence>
<name>B6XWP6_9BIFI</name>
<reference evidence="1 2" key="1">
    <citation type="submission" date="2008-10" db="EMBL/GenBank/DDBJ databases">
        <title>Draft genome sequence of Bifidobacterium catenulatum (DSM 16992).</title>
        <authorList>
            <person name="Sudarsanam P."/>
            <person name="Ley R."/>
            <person name="Guruge J."/>
            <person name="Turnbaugh P.J."/>
            <person name="Mahowald M."/>
            <person name="Liep D."/>
            <person name="Gordon J."/>
        </authorList>
    </citation>
    <scope>NUCLEOTIDE SEQUENCE [LARGE SCALE GENOMIC DNA]</scope>
    <source>
        <strain evidence="1 2">DSM 16992</strain>
    </source>
</reference>
<proteinExistence type="predicted"/>
<protein>
    <submittedName>
        <fullName evidence="1">Uncharacterized protein</fullName>
    </submittedName>
</protein>